<evidence type="ECO:0000313" key="1">
    <source>
        <dbReference type="EMBL" id="OGG58873.1"/>
    </source>
</evidence>
<organism evidence="1 2">
    <name type="scientific">Candidatus Kaiserbacteria bacterium RIFCSPHIGHO2_01_FULL_56_24</name>
    <dbReference type="NCBI Taxonomy" id="1798487"/>
    <lineage>
        <taxon>Bacteria</taxon>
        <taxon>Candidatus Kaiseribacteriota</taxon>
    </lineage>
</organism>
<accession>A0A1F6DBR2</accession>
<comment type="caution">
    <text evidence="1">The sequence shown here is derived from an EMBL/GenBank/DDBJ whole genome shotgun (WGS) entry which is preliminary data.</text>
</comment>
<dbReference type="EMBL" id="MFLA01000026">
    <property type="protein sequence ID" value="OGG58873.1"/>
    <property type="molecule type" value="Genomic_DNA"/>
</dbReference>
<proteinExistence type="predicted"/>
<sequence>METECVSLSAKTLLDAKARRAGVFLTEVDLVERDQRVVVDIPPDARVAITPAGRKMLSLAGNKRWRWSQGGALLIVRLADMIIVPIRLRDRHAPSWGGHYTAPTGLASTYDEWVEPYRLIREGFEEVLIATADGIVVPLFEEARLNRIAWGAVASGVSLVRQEECLPALFTSGRFVNVPASIHHSPHEKDILVRLDGEECSHTRALAIFDDGTRGIDIMYPVILDMTAYRLDDISIFCGEDLNGKSLDSEMACLELDLALRMDKIVRAFKTGRPVAVTGDITKMTPVLREPLAML</sequence>
<gene>
    <name evidence="1" type="ORF">A2765_00640</name>
</gene>
<protein>
    <submittedName>
        <fullName evidence="1">Uncharacterized protein</fullName>
    </submittedName>
</protein>
<name>A0A1F6DBR2_9BACT</name>
<dbReference type="Proteomes" id="UP000176377">
    <property type="component" value="Unassembled WGS sequence"/>
</dbReference>
<reference evidence="1 2" key="1">
    <citation type="journal article" date="2016" name="Nat. Commun.">
        <title>Thousands of microbial genomes shed light on interconnected biogeochemical processes in an aquifer system.</title>
        <authorList>
            <person name="Anantharaman K."/>
            <person name="Brown C.T."/>
            <person name="Hug L.A."/>
            <person name="Sharon I."/>
            <person name="Castelle C.J."/>
            <person name="Probst A.J."/>
            <person name="Thomas B.C."/>
            <person name="Singh A."/>
            <person name="Wilkins M.J."/>
            <person name="Karaoz U."/>
            <person name="Brodie E.L."/>
            <person name="Williams K.H."/>
            <person name="Hubbard S.S."/>
            <person name="Banfield J.F."/>
        </authorList>
    </citation>
    <scope>NUCLEOTIDE SEQUENCE [LARGE SCALE GENOMIC DNA]</scope>
</reference>
<dbReference type="AlphaFoldDB" id="A0A1F6DBR2"/>
<evidence type="ECO:0000313" key="2">
    <source>
        <dbReference type="Proteomes" id="UP000176377"/>
    </source>
</evidence>